<dbReference type="InterPro" id="IPR045247">
    <property type="entry name" value="Oye-like"/>
</dbReference>
<reference evidence="2 3" key="1">
    <citation type="submission" date="2021-08" db="EMBL/GenBank/DDBJ databases">
        <title>complete genome sequencing of Deefgea sp. D25.</title>
        <authorList>
            <person name="Bae J.-W."/>
            <person name="Gim D.-H."/>
        </authorList>
    </citation>
    <scope>NUCLEOTIDE SEQUENCE [LARGE SCALE GENOMIC DNA]</scope>
    <source>
        <strain evidence="2 3">D25</strain>
    </source>
</reference>
<gene>
    <name evidence="2" type="ORF">K4H28_06830</name>
</gene>
<dbReference type="InterPro" id="IPR001155">
    <property type="entry name" value="OxRdtase_FMN_N"/>
</dbReference>
<dbReference type="SUPFAM" id="SSF51395">
    <property type="entry name" value="FMN-linked oxidoreductases"/>
    <property type="match status" value="1"/>
</dbReference>
<organism evidence="2 3">
    <name type="scientific">Deefgea tanakiae</name>
    <dbReference type="NCBI Taxonomy" id="2865840"/>
    <lineage>
        <taxon>Bacteria</taxon>
        <taxon>Pseudomonadati</taxon>
        <taxon>Pseudomonadota</taxon>
        <taxon>Betaproteobacteria</taxon>
        <taxon>Neisseriales</taxon>
        <taxon>Chitinibacteraceae</taxon>
        <taxon>Deefgea</taxon>
    </lineage>
</organism>
<dbReference type="Proteomes" id="UP000825679">
    <property type="component" value="Chromosome"/>
</dbReference>
<protein>
    <submittedName>
        <fullName evidence="2">Alkene reductase</fullName>
    </submittedName>
</protein>
<dbReference type="Gene3D" id="3.20.20.70">
    <property type="entry name" value="Aldolase class I"/>
    <property type="match status" value="1"/>
</dbReference>
<dbReference type="RefSeq" id="WP_221007624.1">
    <property type="nucleotide sequence ID" value="NZ_CP081150.1"/>
</dbReference>
<evidence type="ECO:0000259" key="1">
    <source>
        <dbReference type="Pfam" id="PF00724"/>
    </source>
</evidence>
<feature type="domain" description="NADH:flavin oxidoreductase/NADH oxidase N-terminal" evidence="1">
    <location>
        <begin position="2"/>
        <end position="333"/>
    </location>
</feature>
<dbReference type="EMBL" id="CP081150">
    <property type="protein sequence ID" value="QZA79105.1"/>
    <property type="molecule type" value="Genomic_DNA"/>
</dbReference>
<accession>A0ABX8Z9J6</accession>
<evidence type="ECO:0000313" key="2">
    <source>
        <dbReference type="EMBL" id="QZA79105.1"/>
    </source>
</evidence>
<evidence type="ECO:0000313" key="3">
    <source>
        <dbReference type="Proteomes" id="UP000825679"/>
    </source>
</evidence>
<dbReference type="CDD" id="cd02933">
    <property type="entry name" value="OYE_like_FMN"/>
    <property type="match status" value="1"/>
</dbReference>
<name>A0ABX8Z9J6_9NEIS</name>
<dbReference type="InterPro" id="IPR013785">
    <property type="entry name" value="Aldolase_TIM"/>
</dbReference>
<dbReference type="PANTHER" id="PTHR22893">
    <property type="entry name" value="NADH OXIDOREDUCTASE-RELATED"/>
    <property type="match status" value="1"/>
</dbReference>
<proteinExistence type="predicted"/>
<dbReference type="Pfam" id="PF00724">
    <property type="entry name" value="Oxidored_FMN"/>
    <property type="match status" value="1"/>
</dbReference>
<dbReference type="PANTHER" id="PTHR22893:SF91">
    <property type="entry name" value="NADPH DEHYDROGENASE 2-RELATED"/>
    <property type="match status" value="1"/>
</dbReference>
<sequence length="356" mass="37308">MLFDPLQHPRLALQNRIVMAPLTRSRAIDNIPNQIMADYYGQRAGAGLIITEGTSPSADGLGYARIPGLFNAKHVAGWQLSTAAAHRGGAKIFVQLMHCGRVTGEANLPVGARAVGPTDKVLEGEIYTDVAGMQPHALPHALAEAEIPALIAEYVNAAKLAIEAGFDGIELHAANGYLLEQFLNANVNTREDGYGGGAAARNRIVLEVAQACVAAIGADKVGIRVSPYGVFNGTAEFAGIVGQYVELAQGLSEIGLVYIHLVDHSAMGAPEMPSTFKSQLRAAFKGLFIASGGFEAGSAEAALVAGQADLVAFGRAFISNPDLPKRMQQGLPLTEPDANTFYTPGPVGYSDYPVAA</sequence>
<keyword evidence="3" id="KW-1185">Reference proteome</keyword>